<evidence type="ECO:0000256" key="5">
    <source>
        <dbReference type="ARBA" id="ARBA00022912"/>
    </source>
</evidence>
<evidence type="ECO:0000256" key="4">
    <source>
        <dbReference type="ARBA" id="ARBA00022801"/>
    </source>
</evidence>
<dbReference type="Proteomes" id="UP000324800">
    <property type="component" value="Unassembled WGS sequence"/>
</dbReference>
<gene>
    <name evidence="11" type="ORF">EZS28_000983</name>
</gene>
<dbReference type="GO" id="GO:0005634">
    <property type="term" value="C:nucleus"/>
    <property type="evidence" value="ECO:0007669"/>
    <property type="project" value="TreeGrafter"/>
</dbReference>
<dbReference type="Pfam" id="PF00149">
    <property type="entry name" value="Metallophos"/>
    <property type="match status" value="1"/>
</dbReference>
<dbReference type="EMBL" id="SNRW01000094">
    <property type="protein sequence ID" value="KAA6403485.1"/>
    <property type="molecule type" value="Genomic_DNA"/>
</dbReference>
<evidence type="ECO:0000313" key="11">
    <source>
        <dbReference type="EMBL" id="KAA6403485.1"/>
    </source>
</evidence>
<keyword evidence="5" id="KW-0904">Protein phosphatase</keyword>
<dbReference type="SMART" id="SM00156">
    <property type="entry name" value="PP2Ac"/>
    <property type="match status" value="1"/>
</dbReference>
<feature type="region of interest" description="Disordered" evidence="9">
    <location>
        <begin position="88"/>
        <end position="115"/>
    </location>
</feature>
<dbReference type="PANTHER" id="PTHR11668:SF300">
    <property type="entry name" value="SERINE_THREONINE-PROTEIN PHOSPHATASE"/>
    <property type="match status" value="1"/>
</dbReference>
<comment type="catalytic activity">
    <reaction evidence="7">
        <text>O-phospho-L-seryl-[protein] + H2O = L-seryl-[protein] + phosphate</text>
        <dbReference type="Rhea" id="RHEA:20629"/>
        <dbReference type="Rhea" id="RHEA-COMP:9863"/>
        <dbReference type="Rhea" id="RHEA-COMP:11604"/>
        <dbReference type="ChEBI" id="CHEBI:15377"/>
        <dbReference type="ChEBI" id="CHEBI:29999"/>
        <dbReference type="ChEBI" id="CHEBI:43474"/>
        <dbReference type="ChEBI" id="CHEBI:83421"/>
        <dbReference type="EC" id="3.1.3.16"/>
    </reaction>
</comment>
<name>A0A5J4XAE1_9EUKA</name>
<dbReference type="OrthoDB" id="256429at2759"/>
<comment type="caution">
    <text evidence="11">The sequence shown here is derived from an EMBL/GenBank/DDBJ whole genome shotgun (WGS) entry which is preliminary data.</text>
</comment>
<comment type="catalytic activity">
    <reaction evidence="8">
        <text>O-phospho-L-threonyl-[protein] + H2O = L-threonyl-[protein] + phosphate</text>
        <dbReference type="Rhea" id="RHEA:47004"/>
        <dbReference type="Rhea" id="RHEA-COMP:11060"/>
        <dbReference type="Rhea" id="RHEA-COMP:11605"/>
        <dbReference type="ChEBI" id="CHEBI:15377"/>
        <dbReference type="ChEBI" id="CHEBI:30013"/>
        <dbReference type="ChEBI" id="CHEBI:43474"/>
        <dbReference type="ChEBI" id="CHEBI:61977"/>
        <dbReference type="EC" id="3.1.3.16"/>
    </reaction>
</comment>
<dbReference type="SUPFAM" id="SSF56300">
    <property type="entry name" value="Metallo-dependent phosphatases"/>
    <property type="match status" value="1"/>
</dbReference>
<dbReference type="GO" id="GO:0046872">
    <property type="term" value="F:metal ion binding"/>
    <property type="evidence" value="ECO:0007669"/>
    <property type="project" value="UniProtKB-KW"/>
</dbReference>
<dbReference type="GO" id="GO:0005737">
    <property type="term" value="C:cytoplasm"/>
    <property type="evidence" value="ECO:0007669"/>
    <property type="project" value="TreeGrafter"/>
</dbReference>
<evidence type="ECO:0000259" key="10">
    <source>
        <dbReference type="SMART" id="SM00156"/>
    </source>
</evidence>
<dbReference type="InterPro" id="IPR006186">
    <property type="entry name" value="Ser/Thr-sp_prot-phosphatase"/>
</dbReference>
<feature type="compositionally biased region" description="Basic and acidic residues" evidence="9">
    <location>
        <begin position="91"/>
        <end position="115"/>
    </location>
</feature>
<dbReference type="PRINTS" id="PR00114">
    <property type="entry name" value="STPHPHTASE"/>
</dbReference>
<keyword evidence="6" id="KW-0464">Manganese</keyword>
<evidence type="ECO:0000313" key="12">
    <source>
        <dbReference type="Proteomes" id="UP000324800"/>
    </source>
</evidence>
<dbReference type="InterPro" id="IPR029052">
    <property type="entry name" value="Metallo-depent_PP-like"/>
</dbReference>
<evidence type="ECO:0000256" key="3">
    <source>
        <dbReference type="ARBA" id="ARBA00022723"/>
    </source>
</evidence>
<dbReference type="InterPro" id="IPR050341">
    <property type="entry name" value="PP1_catalytic_subunit"/>
</dbReference>
<evidence type="ECO:0000256" key="6">
    <source>
        <dbReference type="ARBA" id="ARBA00023211"/>
    </source>
</evidence>
<protein>
    <recommendedName>
        <fullName evidence="2">protein-serine/threonine phosphatase</fullName>
        <ecNumber evidence="2">3.1.3.16</ecNumber>
    </recommendedName>
</protein>
<dbReference type="Gene3D" id="3.60.21.10">
    <property type="match status" value="1"/>
</dbReference>
<reference evidence="11 12" key="1">
    <citation type="submission" date="2019-03" db="EMBL/GenBank/DDBJ databases">
        <title>Single cell metagenomics reveals metabolic interactions within the superorganism composed of flagellate Streblomastix strix and complex community of Bacteroidetes bacteria on its surface.</title>
        <authorList>
            <person name="Treitli S.C."/>
            <person name="Kolisko M."/>
            <person name="Husnik F."/>
            <person name="Keeling P."/>
            <person name="Hampl V."/>
        </authorList>
    </citation>
    <scope>NUCLEOTIDE SEQUENCE [LARGE SCALE GENOMIC DNA]</scope>
    <source>
        <strain evidence="11">ST1C</strain>
    </source>
</reference>
<keyword evidence="3" id="KW-0479">Metal-binding</keyword>
<sequence>MKQRVFRVIEQMEEELDTTFVTLNVIWKQNRFEDIGQNLIFEQKENQKQKQKGKQSNDGLMLNRVDDDYPTIFGGGGMWSRRWGKFPKLNEQQEKERNESNFRKPRNLEKNPEDDQQKNLRFFVGKCNPELLGMRTLMKGLWESGTRRIQASQIQPDNANLTPFPRVLQSFSAPHAPLVPCNHKCGIVGNVNVWKRIHEYPKPIFILQGAAWDNYHRKGRSFYSCSETSASFGQNNQMFDPRYPVFALQRFKSLTKFCFPNTQPTNNTPIIKLPQFSSDFKAQFKKIIENREKMNKDRQLGKENEIETEGVISYNEVVRFRNEIRQLLSKDPRKFLDIFKTEDLTIFVDNAAQYYEIVEKQCQHIDIDVHFGSQIKQEQKPNEKENIDQKELIDDIELRNKQGLLIVGDIHGNFYALLKVLDIVDDVLLRNDPSRGKVVFLGDYIDRGIHSLECVILIIAYKLAFPDRIFLIRVTLLYHISNQIVYNHKTQEIPKSQRSHIHENQTQTLDQTNTHNFQNLYPIIHSRRIQLNHGGITPIMPVASAEDECTSLPPEDQYQISEQLGFECNEVWTRNRAILKFTTWGDPSDYENIIQGRPPFCQETTDRYVRANGIDVVVRAHEDSKQGFYFPMHNGKVATIFSSDTYSQQTKGSVFLVRLSSPSERFNQDPFINQLPTTHNSLISQTSISPTSYIDSNPAKYLPFVPLLTFDAIQLESNREGYRSVGSNLTISYPFWYKQNCRVLCIYQMQRNYVKQAINQSK</sequence>
<dbReference type="InterPro" id="IPR004843">
    <property type="entry name" value="Calcineurin-like_PHP"/>
</dbReference>
<organism evidence="11 12">
    <name type="scientific">Streblomastix strix</name>
    <dbReference type="NCBI Taxonomy" id="222440"/>
    <lineage>
        <taxon>Eukaryota</taxon>
        <taxon>Metamonada</taxon>
        <taxon>Preaxostyla</taxon>
        <taxon>Oxymonadida</taxon>
        <taxon>Streblomastigidae</taxon>
        <taxon>Streblomastix</taxon>
    </lineage>
</organism>
<comment type="cofactor">
    <cofactor evidence="1">
        <name>Mn(2+)</name>
        <dbReference type="ChEBI" id="CHEBI:29035"/>
    </cofactor>
</comment>
<evidence type="ECO:0000256" key="9">
    <source>
        <dbReference type="SAM" id="MobiDB-lite"/>
    </source>
</evidence>
<evidence type="ECO:0000256" key="8">
    <source>
        <dbReference type="ARBA" id="ARBA00048336"/>
    </source>
</evidence>
<evidence type="ECO:0000256" key="2">
    <source>
        <dbReference type="ARBA" id="ARBA00013081"/>
    </source>
</evidence>
<accession>A0A5J4XAE1</accession>
<dbReference type="AlphaFoldDB" id="A0A5J4XAE1"/>
<evidence type="ECO:0000256" key="1">
    <source>
        <dbReference type="ARBA" id="ARBA00001936"/>
    </source>
</evidence>
<evidence type="ECO:0000256" key="7">
    <source>
        <dbReference type="ARBA" id="ARBA00047761"/>
    </source>
</evidence>
<dbReference type="PANTHER" id="PTHR11668">
    <property type="entry name" value="SERINE/THREONINE PROTEIN PHOSPHATASE"/>
    <property type="match status" value="1"/>
</dbReference>
<dbReference type="EC" id="3.1.3.16" evidence="2"/>
<dbReference type="CDD" id="cd00144">
    <property type="entry name" value="MPP_PPP_family"/>
    <property type="match status" value="1"/>
</dbReference>
<dbReference type="GO" id="GO:0004722">
    <property type="term" value="F:protein serine/threonine phosphatase activity"/>
    <property type="evidence" value="ECO:0007669"/>
    <property type="project" value="UniProtKB-EC"/>
</dbReference>
<keyword evidence="4" id="KW-0378">Hydrolase</keyword>
<feature type="domain" description="Serine/threonine specific protein phosphatases" evidence="10">
    <location>
        <begin position="371"/>
        <end position="675"/>
    </location>
</feature>
<proteinExistence type="predicted"/>